<dbReference type="OMA" id="KVTNCTP"/>
<dbReference type="GO" id="GO:0030414">
    <property type="term" value="F:peptidase inhibitor activity"/>
    <property type="evidence" value="ECO:0007669"/>
    <property type="project" value="InterPro"/>
</dbReference>
<feature type="signal peptide" evidence="1">
    <location>
        <begin position="1"/>
        <end position="22"/>
    </location>
</feature>
<feature type="chain" id="PRO_5033342883" evidence="1">
    <location>
        <begin position="23"/>
        <end position="112"/>
    </location>
</feature>
<proteinExistence type="predicted"/>
<protein>
    <submittedName>
        <fullName evidence="3">CSON000614 protein</fullName>
    </submittedName>
</protein>
<keyword evidence="1" id="KW-0732">Signal</keyword>
<sequence length="112" mass="11780">MKKITFVFLIAVSSALILQVHGKNECPLSSQATTCTPKCISDNDCLSSGKRCCPNICNTKSCVFPKSGAGGSGDKYKGGSSATGTYCGNSKCNPGEVCKMDRSTKRQQCGRP</sequence>
<evidence type="ECO:0000313" key="4">
    <source>
        <dbReference type="EMBL" id="SSX28911.1"/>
    </source>
</evidence>
<dbReference type="PROSITE" id="PS51390">
    <property type="entry name" value="WAP"/>
    <property type="match status" value="1"/>
</dbReference>
<accession>A0A336L5S8</accession>
<evidence type="ECO:0000259" key="2">
    <source>
        <dbReference type="PROSITE" id="PS51390"/>
    </source>
</evidence>
<gene>
    <name evidence="3" type="primary">CSON000614</name>
</gene>
<evidence type="ECO:0000313" key="3">
    <source>
        <dbReference type="EMBL" id="SSX09000.1"/>
    </source>
</evidence>
<name>A0A336L5S8_CULSO</name>
<dbReference type="GO" id="GO:0005576">
    <property type="term" value="C:extracellular region"/>
    <property type="evidence" value="ECO:0007669"/>
    <property type="project" value="InterPro"/>
</dbReference>
<dbReference type="VEuPathDB" id="VectorBase:CSON000614"/>
<organism evidence="3">
    <name type="scientific">Culicoides sonorensis</name>
    <name type="common">Biting midge</name>
    <dbReference type="NCBI Taxonomy" id="179676"/>
    <lineage>
        <taxon>Eukaryota</taxon>
        <taxon>Metazoa</taxon>
        <taxon>Ecdysozoa</taxon>
        <taxon>Arthropoda</taxon>
        <taxon>Hexapoda</taxon>
        <taxon>Insecta</taxon>
        <taxon>Pterygota</taxon>
        <taxon>Neoptera</taxon>
        <taxon>Endopterygota</taxon>
        <taxon>Diptera</taxon>
        <taxon>Nematocera</taxon>
        <taxon>Chironomoidea</taxon>
        <taxon>Ceratopogonidae</taxon>
        <taxon>Ceratopogoninae</taxon>
        <taxon>Culicoides</taxon>
        <taxon>Monoculicoides</taxon>
    </lineage>
</organism>
<dbReference type="InterPro" id="IPR008197">
    <property type="entry name" value="WAP_dom"/>
</dbReference>
<dbReference type="EMBL" id="UFQT01001098">
    <property type="protein sequence ID" value="SSX28911.1"/>
    <property type="molecule type" value="Genomic_DNA"/>
</dbReference>
<dbReference type="AlphaFoldDB" id="A0A336L5S8"/>
<feature type="domain" description="WAP" evidence="2">
    <location>
        <begin position="18"/>
        <end position="66"/>
    </location>
</feature>
<dbReference type="Pfam" id="PF00095">
    <property type="entry name" value="WAP"/>
    <property type="match status" value="1"/>
</dbReference>
<reference evidence="3" key="1">
    <citation type="submission" date="2018-04" db="EMBL/GenBank/DDBJ databases">
        <authorList>
            <person name="Go L.Y."/>
            <person name="Mitchell J.A."/>
        </authorList>
    </citation>
    <scope>NUCLEOTIDE SEQUENCE</scope>
    <source>
        <tissue evidence="3">Whole organism</tissue>
    </source>
</reference>
<evidence type="ECO:0000256" key="1">
    <source>
        <dbReference type="SAM" id="SignalP"/>
    </source>
</evidence>
<dbReference type="EMBL" id="UFQS01001098">
    <property type="protein sequence ID" value="SSX09000.1"/>
    <property type="molecule type" value="Genomic_DNA"/>
</dbReference>
<reference evidence="4" key="2">
    <citation type="submission" date="2018-07" db="EMBL/GenBank/DDBJ databases">
        <authorList>
            <person name="Quirk P.G."/>
            <person name="Krulwich T.A."/>
        </authorList>
    </citation>
    <scope>NUCLEOTIDE SEQUENCE</scope>
</reference>